<dbReference type="EMBL" id="JAAALK010000080">
    <property type="protein sequence ID" value="KAG8091885.1"/>
    <property type="molecule type" value="Genomic_DNA"/>
</dbReference>
<dbReference type="AlphaFoldDB" id="A0A8J6BSX5"/>
<sequence length="134" mass="15070">MPQVWPGVAISFSVCVQTRKKNKAWLPVSRMRAPLARDGRNAWRLSAANSFVLQPHKEPNTKTKLPGKALPSISTTIHCLHASSHQRLENRKILLHFCLGFLCVMTNDCHRVLLRRLAYSSGRNGCEDEVADPI</sequence>
<name>A0A8J6BSX5_ZIZPA</name>
<comment type="caution">
    <text evidence="1">The sequence shown here is derived from an EMBL/GenBank/DDBJ whole genome shotgun (WGS) entry which is preliminary data.</text>
</comment>
<accession>A0A8J6BSX5</accession>
<evidence type="ECO:0000313" key="1">
    <source>
        <dbReference type="EMBL" id="KAG8091885.1"/>
    </source>
</evidence>
<organism evidence="1 2">
    <name type="scientific">Zizania palustris</name>
    <name type="common">Northern wild rice</name>
    <dbReference type="NCBI Taxonomy" id="103762"/>
    <lineage>
        <taxon>Eukaryota</taxon>
        <taxon>Viridiplantae</taxon>
        <taxon>Streptophyta</taxon>
        <taxon>Embryophyta</taxon>
        <taxon>Tracheophyta</taxon>
        <taxon>Spermatophyta</taxon>
        <taxon>Magnoliopsida</taxon>
        <taxon>Liliopsida</taxon>
        <taxon>Poales</taxon>
        <taxon>Poaceae</taxon>
        <taxon>BOP clade</taxon>
        <taxon>Oryzoideae</taxon>
        <taxon>Oryzeae</taxon>
        <taxon>Zizaniinae</taxon>
        <taxon>Zizania</taxon>
    </lineage>
</organism>
<reference evidence="1" key="1">
    <citation type="journal article" date="2021" name="bioRxiv">
        <title>Whole Genome Assembly and Annotation of Northern Wild Rice, Zizania palustris L., Supports a Whole Genome Duplication in the Zizania Genus.</title>
        <authorList>
            <person name="Haas M."/>
            <person name="Kono T."/>
            <person name="Macchietto M."/>
            <person name="Millas R."/>
            <person name="McGilp L."/>
            <person name="Shao M."/>
            <person name="Duquette J."/>
            <person name="Hirsch C.N."/>
            <person name="Kimball J."/>
        </authorList>
    </citation>
    <scope>NUCLEOTIDE SEQUENCE</scope>
    <source>
        <tissue evidence="1">Fresh leaf tissue</tissue>
    </source>
</reference>
<keyword evidence="2" id="KW-1185">Reference proteome</keyword>
<reference evidence="1" key="2">
    <citation type="submission" date="2021-02" db="EMBL/GenBank/DDBJ databases">
        <authorList>
            <person name="Kimball J.A."/>
            <person name="Haas M.W."/>
            <person name="Macchietto M."/>
            <person name="Kono T."/>
            <person name="Duquette J."/>
            <person name="Shao M."/>
        </authorList>
    </citation>
    <scope>NUCLEOTIDE SEQUENCE</scope>
    <source>
        <tissue evidence="1">Fresh leaf tissue</tissue>
    </source>
</reference>
<proteinExistence type="predicted"/>
<evidence type="ECO:0000313" key="2">
    <source>
        <dbReference type="Proteomes" id="UP000729402"/>
    </source>
</evidence>
<gene>
    <name evidence="1" type="ORF">GUJ93_ZPchr0012g21998</name>
</gene>
<dbReference type="Proteomes" id="UP000729402">
    <property type="component" value="Unassembled WGS sequence"/>
</dbReference>
<protein>
    <submittedName>
        <fullName evidence="1">Uncharacterized protein</fullName>
    </submittedName>
</protein>